<evidence type="ECO:0000313" key="2">
    <source>
        <dbReference type="EMBL" id="CRL11702.1"/>
    </source>
</evidence>
<dbReference type="InterPro" id="IPR052487">
    <property type="entry name" value="Galactose-binding_lectin"/>
</dbReference>
<dbReference type="GO" id="GO:0046871">
    <property type="term" value="F:N-acetylgalactosamine binding"/>
    <property type="evidence" value="ECO:0007669"/>
    <property type="project" value="TreeGrafter"/>
</dbReference>
<dbReference type="STRING" id="481446.NIT7645_03829"/>
<dbReference type="InterPro" id="IPR019019">
    <property type="entry name" value="H-type_lectin_domain"/>
</dbReference>
<dbReference type="Gene3D" id="2.60.40.2080">
    <property type="match status" value="1"/>
</dbReference>
<gene>
    <name evidence="2" type="ORF">NIT7321_02572</name>
</gene>
<dbReference type="GO" id="GO:0030247">
    <property type="term" value="F:polysaccharide binding"/>
    <property type="evidence" value="ECO:0007669"/>
    <property type="project" value="TreeGrafter"/>
</dbReference>
<sequence>MQRIDSPRIGVDQGDIEIFSEFEEGGAMWAGDGPRERRRHVRFGESFSAPPVVHISTSLVDMAAGTAFRSELVAEDITADGFDMVFRTWNDTRVARIRAAWMAIGNLPFGDDWDVS</sequence>
<name>A0A0H5D3A6_9RHOB</name>
<proteinExistence type="predicted"/>
<evidence type="ECO:0000313" key="3">
    <source>
        <dbReference type="Proteomes" id="UP000043764"/>
    </source>
</evidence>
<dbReference type="Pfam" id="PF09458">
    <property type="entry name" value="H_lectin"/>
    <property type="match status" value="1"/>
</dbReference>
<dbReference type="GO" id="GO:0009986">
    <property type="term" value="C:cell surface"/>
    <property type="evidence" value="ECO:0007669"/>
    <property type="project" value="TreeGrafter"/>
</dbReference>
<keyword evidence="2" id="KW-0430">Lectin</keyword>
<dbReference type="PANTHER" id="PTHR46938">
    <property type="entry name" value="DISCOIDIN-1 SUBUNIT A-RELATED-RELATED"/>
    <property type="match status" value="1"/>
</dbReference>
<dbReference type="GO" id="GO:0098636">
    <property type="term" value="C:protein complex involved in cell adhesion"/>
    <property type="evidence" value="ECO:0007669"/>
    <property type="project" value="TreeGrafter"/>
</dbReference>
<dbReference type="GO" id="GO:0070492">
    <property type="term" value="F:oligosaccharide binding"/>
    <property type="evidence" value="ECO:0007669"/>
    <property type="project" value="TreeGrafter"/>
</dbReference>
<dbReference type="RefSeq" id="WP_050673823.1">
    <property type="nucleotide sequence ID" value="NZ_CVRL01000035.1"/>
</dbReference>
<keyword evidence="3" id="KW-1185">Reference proteome</keyword>
<dbReference type="GO" id="GO:0098609">
    <property type="term" value="P:cell-cell adhesion"/>
    <property type="evidence" value="ECO:0007669"/>
    <property type="project" value="TreeGrafter"/>
</dbReference>
<feature type="domain" description="H-type lectin" evidence="1">
    <location>
        <begin position="39"/>
        <end position="104"/>
    </location>
</feature>
<dbReference type="SUPFAM" id="SSF141086">
    <property type="entry name" value="Agglutinin HPA-like"/>
    <property type="match status" value="1"/>
</dbReference>
<dbReference type="GO" id="GO:0045335">
    <property type="term" value="C:phagocytic vesicle"/>
    <property type="evidence" value="ECO:0007669"/>
    <property type="project" value="TreeGrafter"/>
</dbReference>
<dbReference type="InterPro" id="IPR037221">
    <property type="entry name" value="H-type_lectin_dom_sf"/>
</dbReference>
<dbReference type="AlphaFoldDB" id="A0A0H5D3A6"/>
<dbReference type="Proteomes" id="UP000043764">
    <property type="component" value="Unassembled WGS sequence"/>
</dbReference>
<protein>
    <submittedName>
        <fullName evidence="2">H-type lectin domain protein</fullName>
    </submittedName>
</protein>
<accession>A0A0H5D3A6</accession>
<evidence type="ECO:0000259" key="1">
    <source>
        <dbReference type="Pfam" id="PF09458"/>
    </source>
</evidence>
<dbReference type="EMBL" id="CVRL01000035">
    <property type="protein sequence ID" value="CRL11702.1"/>
    <property type="molecule type" value="Genomic_DNA"/>
</dbReference>
<organism evidence="2 3">
    <name type="scientific">Phaeobacter italicus</name>
    <dbReference type="NCBI Taxonomy" id="481446"/>
    <lineage>
        <taxon>Bacteria</taxon>
        <taxon>Pseudomonadati</taxon>
        <taxon>Pseudomonadota</taxon>
        <taxon>Alphaproteobacteria</taxon>
        <taxon>Rhodobacterales</taxon>
        <taxon>Roseobacteraceae</taxon>
        <taxon>Phaeobacter</taxon>
    </lineage>
</organism>
<reference evidence="3" key="1">
    <citation type="submission" date="2015-05" db="EMBL/GenBank/DDBJ databases">
        <authorList>
            <person name="Rodrigo-Torres Lidia"/>
            <person name="Arahal R.David."/>
        </authorList>
    </citation>
    <scope>NUCLEOTIDE SEQUENCE [LARGE SCALE GENOMIC DNA]</scope>
    <source>
        <strain evidence="3">CECT 7321</strain>
    </source>
</reference>